<evidence type="ECO:0000313" key="2">
    <source>
        <dbReference type="Proteomes" id="UP000018888"/>
    </source>
</evidence>
<dbReference type="Proteomes" id="UP000018888">
    <property type="component" value="Unassembled WGS sequence"/>
</dbReference>
<gene>
    <name evidence="1" type="ORF">GLOIN_2v1765427</name>
</gene>
<dbReference type="EMBL" id="AUPC02000024">
    <property type="protein sequence ID" value="POG79462.1"/>
    <property type="molecule type" value="Genomic_DNA"/>
</dbReference>
<dbReference type="AlphaFoldDB" id="A0A2P4QPB4"/>
<keyword evidence="2" id="KW-1185">Reference proteome</keyword>
<reference evidence="1 2" key="1">
    <citation type="journal article" date="2013" name="Proc. Natl. Acad. Sci. U.S.A.">
        <title>Genome of an arbuscular mycorrhizal fungus provides insight into the oldest plant symbiosis.</title>
        <authorList>
            <person name="Tisserant E."/>
            <person name="Malbreil M."/>
            <person name="Kuo A."/>
            <person name="Kohler A."/>
            <person name="Symeonidi A."/>
            <person name="Balestrini R."/>
            <person name="Charron P."/>
            <person name="Duensing N."/>
            <person name="Frei Dit Frey N."/>
            <person name="Gianinazzi-Pearson V."/>
            <person name="Gilbert L.B."/>
            <person name="Handa Y."/>
            <person name="Herr J.R."/>
            <person name="Hijri M."/>
            <person name="Koul R."/>
            <person name="Kawaguchi M."/>
            <person name="Krajinski F."/>
            <person name="Lammers P.J."/>
            <person name="Masclaux F.G."/>
            <person name="Murat C."/>
            <person name="Morin E."/>
            <person name="Ndikumana S."/>
            <person name="Pagni M."/>
            <person name="Petitpierre D."/>
            <person name="Requena N."/>
            <person name="Rosikiewicz P."/>
            <person name="Riley R."/>
            <person name="Saito K."/>
            <person name="San Clemente H."/>
            <person name="Shapiro H."/>
            <person name="van Tuinen D."/>
            <person name="Becard G."/>
            <person name="Bonfante P."/>
            <person name="Paszkowski U."/>
            <person name="Shachar-Hill Y.Y."/>
            <person name="Tuskan G.A."/>
            <person name="Young P.W."/>
            <person name="Sanders I.R."/>
            <person name="Henrissat B."/>
            <person name="Rensing S.A."/>
            <person name="Grigoriev I.V."/>
            <person name="Corradi N."/>
            <person name="Roux C."/>
            <person name="Martin F."/>
        </authorList>
    </citation>
    <scope>NUCLEOTIDE SEQUENCE [LARGE SCALE GENOMIC DNA]</scope>
    <source>
        <strain evidence="1 2">DAOM 197198</strain>
    </source>
</reference>
<comment type="caution">
    <text evidence="1">The sequence shown here is derived from an EMBL/GenBank/DDBJ whole genome shotgun (WGS) entry which is preliminary data.</text>
</comment>
<organism evidence="1 2">
    <name type="scientific">Rhizophagus irregularis (strain DAOM 181602 / DAOM 197198 / MUCL 43194)</name>
    <name type="common">Arbuscular mycorrhizal fungus</name>
    <name type="synonym">Glomus intraradices</name>
    <dbReference type="NCBI Taxonomy" id="747089"/>
    <lineage>
        <taxon>Eukaryota</taxon>
        <taxon>Fungi</taxon>
        <taxon>Fungi incertae sedis</taxon>
        <taxon>Mucoromycota</taxon>
        <taxon>Glomeromycotina</taxon>
        <taxon>Glomeromycetes</taxon>
        <taxon>Glomerales</taxon>
        <taxon>Glomeraceae</taxon>
        <taxon>Rhizophagus</taxon>
    </lineage>
</organism>
<reference evidence="1 2" key="2">
    <citation type="journal article" date="2018" name="New Phytol.">
        <title>High intraspecific genome diversity in the model arbuscular mycorrhizal symbiont Rhizophagus irregularis.</title>
        <authorList>
            <person name="Chen E.C.H."/>
            <person name="Morin E."/>
            <person name="Beaudet D."/>
            <person name="Noel J."/>
            <person name="Yildirir G."/>
            <person name="Ndikumana S."/>
            <person name="Charron P."/>
            <person name="St-Onge C."/>
            <person name="Giorgi J."/>
            <person name="Kruger M."/>
            <person name="Marton T."/>
            <person name="Ropars J."/>
            <person name="Grigoriev I.V."/>
            <person name="Hainaut M."/>
            <person name="Henrissat B."/>
            <person name="Roux C."/>
            <person name="Martin F."/>
            <person name="Corradi N."/>
        </authorList>
    </citation>
    <scope>NUCLEOTIDE SEQUENCE [LARGE SCALE GENOMIC DNA]</scope>
    <source>
        <strain evidence="1 2">DAOM 197198</strain>
    </source>
</reference>
<dbReference type="VEuPathDB" id="FungiDB:RhiirFUN_003384"/>
<protein>
    <submittedName>
        <fullName evidence="1">Uncharacterized protein</fullName>
    </submittedName>
</protein>
<accession>A0A2P4QPB4</accession>
<name>A0A2P4QPB4_RHIID</name>
<proteinExistence type="predicted"/>
<sequence>MSEFFGIRAKLYHYVLENGSVGSRHKVIKVRVTYGHWRIGTFHYDWEVIHGKYTTQLLYIVIEMKDNNLVSTSTITWKDIEKAQNKIMVHYVARYKTISIMLFPNEDSYKKRIARYSREWYENKSELLKSVENSYKLYYELSKEERTNIE</sequence>
<evidence type="ECO:0000313" key="1">
    <source>
        <dbReference type="EMBL" id="POG79462.1"/>
    </source>
</evidence>